<dbReference type="Pfam" id="PF00072">
    <property type="entry name" value="Response_reg"/>
    <property type="match status" value="1"/>
</dbReference>
<evidence type="ECO:0000256" key="1">
    <source>
        <dbReference type="ARBA" id="ARBA00000085"/>
    </source>
</evidence>
<keyword evidence="5" id="KW-0547">Nucleotide-binding</keyword>
<dbReference type="InterPro" id="IPR003594">
    <property type="entry name" value="HATPase_dom"/>
</dbReference>
<name>A0A0P1FA86_THAGE</name>
<evidence type="ECO:0000256" key="2">
    <source>
        <dbReference type="ARBA" id="ARBA00012438"/>
    </source>
</evidence>
<keyword evidence="7" id="KW-0067">ATP-binding</keyword>
<dbReference type="FunFam" id="1.10.287.130:FF:000002">
    <property type="entry name" value="Two-component osmosensing histidine kinase"/>
    <property type="match status" value="1"/>
</dbReference>
<feature type="domain" description="Response regulatory" evidence="14">
    <location>
        <begin position="592"/>
        <end position="711"/>
    </location>
</feature>
<dbReference type="CDD" id="cd17546">
    <property type="entry name" value="REC_hyHK_CKI1_RcsC-like"/>
    <property type="match status" value="1"/>
</dbReference>
<dbReference type="Gene3D" id="1.10.287.130">
    <property type="match status" value="1"/>
</dbReference>
<gene>
    <name evidence="15" type="primary">rpfC_2</name>
    <name evidence="15" type="ORF">TG4357_01458</name>
</gene>
<dbReference type="InterPro" id="IPR036097">
    <property type="entry name" value="HisK_dim/P_sf"/>
</dbReference>
<keyword evidence="12" id="KW-1133">Transmembrane helix</keyword>
<dbReference type="PANTHER" id="PTHR45339">
    <property type="entry name" value="HYBRID SIGNAL TRANSDUCTION HISTIDINE KINASE J"/>
    <property type="match status" value="1"/>
</dbReference>
<keyword evidence="6" id="KW-0418">Kinase</keyword>
<protein>
    <recommendedName>
        <fullName evidence="10">Sensory/regulatory protein RpfC</fullName>
        <ecNumber evidence="2">2.7.13.3</ecNumber>
    </recommendedName>
</protein>
<dbReference type="Gene3D" id="3.40.50.2300">
    <property type="match status" value="1"/>
</dbReference>
<evidence type="ECO:0000256" key="10">
    <source>
        <dbReference type="ARBA" id="ARBA00068150"/>
    </source>
</evidence>
<dbReference type="Pfam" id="PF02518">
    <property type="entry name" value="HATPase_c"/>
    <property type="match status" value="1"/>
</dbReference>
<evidence type="ECO:0000256" key="6">
    <source>
        <dbReference type="ARBA" id="ARBA00022777"/>
    </source>
</evidence>
<dbReference type="SUPFAM" id="SSF55874">
    <property type="entry name" value="ATPase domain of HSP90 chaperone/DNA topoisomerase II/histidine kinase"/>
    <property type="match status" value="1"/>
</dbReference>
<reference evidence="15 16" key="1">
    <citation type="submission" date="2015-09" db="EMBL/GenBank/DDBJ databases">
        <authorList>
            <consortium name="Swine Surveillance"/>
        </authorList>
    </citation>
    <scope>NUCLEOTIDE SEQUENCE [LARGE SCALE GENOMIC DNA]</scope>
    <source>
        <strain evidence="15 16">CECT 4357</strain>
    </source>
</reference>
<feature type="transmembrane region" description="Helical" evidence="12">
    <location>
        <begin position="102"/>
        <end position="119"/>
    </location>
</feature>
<feature type="transmembrane region" description="Helical" evidence="12">
    <location>
        <begin position="79"/>
        <end position="96"/>
    </location>
</feature>
<keyword evidence="8" id="KW-0902">Two-component regulatory system</keyword>
<evidence type="ECO:0000256" key="3">
    <source>
        <dbReference type="ARBA" id="ARBA00022553"/>
    </source>
</evidence>
<dbReference type="InterPro" id="IPR005467">
    <property type="entry name" value="His_kinase_dom"/>
</dbReference>
<evidence type="ECO:0000259" key="14">
    <source>
        <dbReference type="PROSITE" id="PS50110"/>
    </source>
</evidence>
<dbReference type="InterPro" id="IPR003661">
    <property type="entry name" value="HisK_dim/P_dom"/>
</dbReference>
<dbReference type="Pfam" id="PF00512">
    <property type="entry name" value="HisKA"/>
    <property type="match status" value="1"/>
</dbReference>
<dbReference type="InterPro" id="IPR011006">
    <property type="entry name" value="CheY-like_superfamily"/>
</dbReference>
<evidence type="ECO:0000256" key="8">
    <source>
        <dbReference type="ARBA" id="ARBA00023012"/>
    </source>
</evidence>
<feature type="modified residue" description="4-aspartylphosphate" evidence="11">
    <location>
        <position position="641"/>
    </location>
</feature>
<dbReference type="SMART" id="SM00387">
    <property type="entry name" value="HATPase_c"/>
    <property type="match status" value="1"/>
</dbReference>
<evidence type="ECO:0000256" key="7">
    <source>
        <dbReference type="ARBA" id="ARBA00022840"/>
    </source>
</evidence>
<feature type="transmembrane region" description="Helical" evidence="12">
    <location>
        <begin position="27"/>
        <end position="45"/>
    </location>
</feature>
<dbReference type="InterPro" id="IPR036890">
    <property type="entry name" value="HATPase_C_sf"/>
</dbReference>
<accession>A0A0P1FA86</accession>
<dbReference type="EMBL" id="CYSA01000015">
    <property type="protein sequence ID" value="CUH64726.1"/>
    <property type="molecule type" value="Genomic_DNA"/>
</dbReference>
<dbReference type="SMART" id="SM00388">
    <property type="entry name" value="HisKA"/>
    <property type="match status" value="1"/>
</dbReference>
<evidence type="ECO:0000259" key="13">
    <source>
        <dbReference type="PROSITE" id="PS50109"/>
    </source>
</evidence>
<dbReference type="CDD" id="cd16922">
    <property type="entry name" value="HATPase_EvgS-ArcB-TorS-like"/>
    <property type="match status" value="1"/>
</dbReference>
<dbReference type="SUPFAM" id="SSF47384">
    <property type="entry name" value="Homodimeric domain of signal transducing histidine kinase"/>
    <property type="match status" value="1"/>
</dbReference>
<keyword evidence="16" id="KW-1185">Reference proteome</keyword>
<feature type="domain" description="Histidine kinase" evidence="13">
    <location>
        <begin position="215"/>
        <end position="438"/>
    </location>
</feature>
<dbReference type="PROSITE" id="PS50109">
    <property type="entry name" value="HIS_KIN"/>
    <property type="match status" value="1"/>
</dbReference>
<keyword evidence="3 11" id="KW-0597">Phosphoprotein</keyword>
<dbReference type="GO" id="GO:0000155">
    <property type="term" value="F:phosphorelay sensor kinase activity"/>
    <property type="evidence" value="ECO:0007669"/>
    <property type="project" value="InterPro"/>
</dbReference>
<dbReference type="SUPFAM" id="SSF52172">
    <property type="entry name" value="CheY-like"/>
    <property type="match status" value="1"/>
</dbReference>
<dbReference type="STRING" id="53501.SAMN04488043_102217"/>
<feature type="transmembrane region" description="Helical" evidence="12">
    <location>
        <begin position="51"/>
        <end position="72"/>
    </location>
</feature>
<dbReference type="FunFam" id="3.30.565.10:FF:000010">
    <property type="entry name" value="Sensor histidine kinase RcsC"/>
    <property type="match status" value="1"/>
</dbReference>
<dbReference type="PRINTS" id="PR00344">
    <property type="entry name" value="BCTRLSENSOR"/>
</dbReference>
<dbReference type="PANTHER" id="PTHR45339:SF1">
    <property type="entry name" value="HYBRID SIGNAL TRANSDUCTION HISTIDINE KINASE J"/>
    <property type="match status" value="1"/>
</dbReference>
<keyword evidence="4 15" id="KW-0808">Transferase</keyword>
<dbReference type="GO" id="GO:0005524">
    <property type="term" value="F:ATP binding"/>
    <property type="evidence" value="ECO:0007669"/>
    <property type="project" value="UniProtKB-KW"/>
</dbReference>
<keyword evidence="12" id="KW-0472">Membrane</keyword>
<dbReference type="CDD" id="cd00082">
    <property type="entry name" value="HisKA"/>
    <property type="match status" value="1"/>
</dbReference>
<comment type="catalytic activity">
    <reaction evidence="1">
        <text>ATP + protein L-histidine = ADP + protein N-phospho-L-histidine.</text>
        <dbReference type="EC" id="2.7.13.3"/>
    </reaction>
</comment>
<sequence>MGSGTLQQTKKSLIVSDLDQRVRLSKFALLQALVLLTLWLGYFTWIGKGAYVNAVLLAGAACLPIGILHWIRWDYLARVYWNLAFTVTYPAIALGFGNGIEIEPLFFLLISFPFLMFSWSEEPRTLFTIVLLQTSVAFLALSLDVLGIEKGMPNDALSAEQVGAVQWGINITVAYLLLIQMFYFSFLNNRTQKQANSALRQAKSAAQSKGEFLANMSHEIRTPMNGIIGMIEVLETMDLTPQQDRSVMTIRNSAFALLRILDDILDASQIEAGKLNVERSKVELRPLLEGVSQTLQPMAAAKGGELRLLIDHTLPEWIWADSGRLRQILLNLLSNAIKYSAKDLSGQKGMVILYSHNDRDKQLVIKIKDNGVGMNDEVRAKLFEPFMQGEQSSHRRVDGTGLGLVISKNLTQLMGGSIRVESQEGEGTKVIVSLPLEPADGPSRLPDLTGLQVVCYGVEDEIFREGLAQTLGSGRIVNRFIDDMDQAEKQIPALADRSVLIFPPMDAERRTRYQKRFEELSPELRFIHCSPVRSDRLGLISQNTYRIQVYPMMTSEFYSALAILSGKEPRRFNIAESDVKNVQSDLRPEDCSVLVVEDNEINKAVLSKQLEILGYPHELSSDGMEGLAKWKNGGFGLILTDCHMPRMDGFEMVAAIRAEETNRNAQPVPIIAITANALEGEAEKCLAAGMDDYLAKPIELNALKSKILIQMKNPKMLGSN</sequence>
<evidence type="ECO:0000256" key="12">
    <source>
        <dbReference type="SAM" id="Phobius"/>
    </source>
</evidence>
<dbReference type="Gene3D" id="3.30.565.10">
    <property type="entry name" value="Histidine kinase-like ATPase, C-terminal domain"/>
    <property type="match status" value="1"/>
</dbReference>
<feature type="transmembrane region" description="Helical" evidence="12">
    <location>
        <begin position="126"/>
        <end position="147"/>
    </location>
</feature>
<comment type="subunit">
    <text evidence="9">At low DSF concentrations, interacts with RpfF.</text>
</comment>
<evidence type="ECO:0000313" key="16">
    <source>
        <dbReference type="Proteomes" id="UP000051587"/>
    </source>
</evidence>
<feature type="transmembrane region" description="Helical" evidence="12">
    <location>
        <begin position="167"/>
        <end position="187"/>
    </location>
</feature>
<dbReference type="SMART" id="SM00448">
    <property type="entry name" value="REC"/>
    <property type="match status" value="1"/>
</dbReference>
<evidence type="ECO:0000256" key="4">
    <source>
        <dbReference type="ARBA" id="ARBA00022679"/>
    </source>
</evidence>
<dbReference type="Proteomes" id="UP000051587">
    <property type="component" value="Unassembled WGS sequence"/>
</dbReference>
<proteinExistence type="predicted"/>
<dbReference type="InterPro" id="IPR001789">
    <property type="entry name" value="Sig_transdc_resp-reg_receiver"/>
</dbReference>
<evidence type="ECO:0000256" key="11">
    <source>
        <dbReference type="PROSITE-ProRule" id="PRU00169"/>
    </source>
</evidence>
<organism evidence="15 16">
    <name type="scientific">Thalassovita gelatinovora</name>
    <name type="common">Thalassobius gelatinovorus</name>
    <dbReference type="NCBI Taxonomy" id="53501"/>
    <lineage>
        <taxon>Bacteria</taxon>
        <taxon>Pseudomonadati</taxon>
        <taxon>Pseudomonadota</taxon>
        <taxon>Alphaproteobacteria</taxon>
        <taxon>Rhodobacterales</taxon>
        <taxon>Roseobacteraceae</taxon>
        <taxon>Thalassovita</taxon>
    </lineage>
</organism>
<dbReference type="InterPro" id="IPR004358">
    <property type="entry name" value="Sig_transdc_His_kin-like_C"/>
</dbReference>
<evidence type="ECO:0000256" key="5">
    <source>
        <dbReference type="ARBA" id="ARBA00022741"/>
    </source>
</evidence>
<dbReference type="EC" id="2.7.13.3" evidence="2"/>
<dbReference type="AlphaFoldDB" id="A0A0P1FA86"/>
<evidence type="ECO:0000313" key="15">
    <source>
        <dbReference type="EMBL" id="CUH64726.1"/>
    </source>
</evidence>
<keyword evidence="12" id="KW-0812">Transmembrane</keyword>
<evidence type="ECO:0000256" key="9">
    <source>
        <dbReference type="ARBA" id="ARBA00064003"/>
    </source>
</evidence>
<dbReference type="PROSITE" id="PS50110">
    <property type="entry name" value="RESPONSE_REGULATORY"/>
    <property type="match status" value="1"/>
</dbReference>